<evidence type="ECO:0000256" key="1">
    <source>
        <dbReference type="SAM" id="MobiDB-lite"/>
    </source>
</evidence>
<dbReference type="EMBL" id="JAWDGP010002684">
    <property type="protein sequence ID" value="KAK3780825.1"/>
    <property type="molecule type" value="Genomic_DNA"/>
</dbReference>
<keyword evidence="2" id="KW-0812">Transmembrane</keyword>
<keyword evidence="2" id="KW-0472">Membrane</keyword>
<evidence type="ECO:0000256" key="2">
    <source>
        <dbReference type="SAM" id="Phobius"/>
    </source>
</evidence>
<organism evidence="3 4">
    <name type="scientific">Elysia crispata</name>
    <name type="common">lettuce slug</name>
    <dbReference type="NCBI Taxonomy" id="231223"/>
    <lineage>
        <taxon>Eukaryota</taxon>
        <taxon>Metazoa</taxon>
        <taxon>Spiralia</taxon>
        <taxon>Lophotrochozoa</taxon>
        <taxon>Mollusca</taxon>
        <taxon>Gastropoda</taxon>
        <taxon>Heterobranchia</taxon>
        <taxon>Euthyneura</taxon>
        <taxon>Panpulmonata</taxon>
        <taxon>Sacoglossa</taxon>
        <taxon>Placobranchoidea</taxon>
        <taxon>Plakobranchidae</taxon>
        <taxon>Elysia</taxon>
    </lineage>
</organism>
<feature type="transmembrane region" description="Helical" evidence="2">
    <location>
        <begin position="39"/>
        <end position="59"/>
    </location>
</feature>
<dbReference type="Proteomes" id="UP001283361">
    <property type="component" value="Unassembled WGS sequence"/>
</dbReference>
<evidence type="ECO:0000313" key="3">
    <source>
        <dbReference type="EMBL" id="KAK3780825.1"/>
    </source>
</evidence>
<evidence type="ECO:0000313" key="4">
    <source>
        <dbReference type="Proteomes" id="UP001283361"/>
    </source>
</evidence>
<dbReference type="AlphaFoldDB" id="A0AAE1DSM7"/>
<proteinExistence type="predicted"/>
<reference evidence="3" key="1">
    <citation type="journal article" date="2023" name="G3 (Bethesda)">
        <title>A reference genome for the long-term kleptoplast-retaining sea slug Elysia crispata morphotype clarki.</title>
        <authorList>
            <person name="Eastman K.E."/>
            <person name="Pendleton A.L."/>
            <person name="Shaikh M.A."/>
            <person name="Suttiyut T."/>
            <person name="Ogas R."/>
            <person name="Tomko P."/>
            <person name="Gavelis G."/>
            <person name="Widhalm J.R."/>
            <person name="Wisecaver J.H."/>
        </authorList>
    </citation>
    <scope>NUCLEOTIDE SEQUENCE</scope>
    <source>
        <strain evidence="3">ECLA1</strain>
    </source>
</reference>
<feature type="region of interest" description="Disordered" evidence="1">
    <location>
        <begin position="97"/>
        <end position="118"/>
    </location>
</feature>
<accession>A0AAE1DSM7</accession>
<name>A0AAE1DSM7_9GAST</name>
<protein>
    <submittedName>
        <fullName evidence="3">Uncharacterized protein</fullName>
    </submittedName>
</protein>
<sequence>MTSLANYYKKNTHKYSECGPSLWSSDRPDDVVHIGRLKVFLHLFFSYITVLFVFTSASLKLASDTVRYGQFNYLNCDFIWLEEYVPDSCCWWGRSVDQTSPGNTTASSKSSLSRRLVT</sequence>
<keyword evidence="2" id="KW-1133">Transmembrane helix</keyword>
<comment type="caution">
    <text evidence="3">The sequence shown here is derived from an EMBL/GenBank/DDBJ whole genome shotgun (WGS) entry which is preliminary data.</text>
</comment>
<gene>
    <name evidence="3" type="ORF">RRG08_059469</name>
</gene>
<keyword evidence="4" id="KW-1185">Reference proteome</keyword>